<dbReference type="InterPro" id="IPR029063">
    <property type="entry name" value="SAM-dependent_MTases_sf"/>
</dbReference>
<evidence type="ECO:0000313" key="3">
    <source>
        <dbReference type="EMBL" id="KAK8084089.1"/>
    </source>
</evidence>
<accession>A0ABR1WKQ4</accession>
<dbReference type="SUPFAM" id="SSF53335">
    <property type="entry name" value="S-adenosyl-L-methionine-dependent methyltransferases"/>
    <property type="match status" value="1"/>
</dbReference>
<dbReference type="Proteomes" id="UP001446871">
    <property type="component" value="Unassembled WGS sequence"/>
</dbReference>
<organism evidence="3 4">
    <name type="scientific">Apiospora saccharicola</name>
    <dbReference type="NCBI Taxonomy" id="335842"/>
    <lineage>
        <taxon>Eukaryota</taxon>
        <taxon>Fungi</taxon>
        <taxon>Dikarya</taxon>
        <taxon>Ascomycota</taxon>
        <taxon>Pezizomycotina</taxon>
        <taxon>Sordariomycetes</taxon>
        <taxon>Xylariomycetidae</taxon>
        <taxon>Amphisphaeriales</taxon>
        <taxon>Apiosporaceae</taxon>
        <taxon>Apiospora</taxon>
    </lineage>
</organism>
<gene>
    <name evidence="3" type="ORF">PG996_002870</name>
</gene>
<dbReference type="CDD" id="cd02440">
    <property type="entry name" value="AdoMet_MTases"/>
    <property type="match status" value="1"/>
</dbReference>
<sequence length="362" mass="41218">MSGYTIPDPASVEENGRLYSGYREGRYHLPNDGAEQDRLDLQHKIWRLLLDKALYLAPFKERREKKKNKNKKEIKDEHDEDDPTTTAGSDADDDDDHVFNVLDIGTGTGIWAAELAREDPEVRVVGTDLSLIQPPPEKLPPNCRFVREDSEEEVWVHGVDFDYIHMRAMLGSFTNHKVMIRKIYDNLRPGGWFESHDFAFEMIPADAASEVTWPVSSMARWIELVCEGINLVGRDLRVVKHYERWLIETGFVDVKQKVLFSPTNPWPLDPKDREIGYYFEEDIVQGLEGVGMKALQLKGMTLEEIRALTELAKQDIMNRQLRLYTPLYVIYGRKPFVGEQTGGGVTGIHPAATGDVSPSQSA</sequence>
<keyword evidence="3" id="KW-0489">Methyltransferase</keyword>
<dbReference type="GO" id="GO:0008168">
    <property type="term" value="F:methyltransferase activity"/>
    <property type="evidence" value="ECO:0007669"/>
    <property type="project" value="UniProtKB-KW"/>
</dbReference>
<dbReference type="Pfam" id="PF13489">
    <property type="entry name" value="Methyltransf_23"/>
    <property type="match status" value="1"/>
</dbReference>
<dbReference type="Gene3D" id="3.40.50.150">
    <property type="entry name" value="Vaccinia Virus protein VP39"/>
    <property type="match status" value="1"/>
</dbReference>
<dbReference type="GO" id="GO:0032259">
    <property type="term" value="P:methylation"/>
    <property type="evidence" value="ECO:0007669"/>
    <property type="project" value="UniProtKB-KW"/>
</dbReference>
<feature type="region of interest" description="Disordered" evidence="2">
    <location>
        <begin position="65"/>
        <end position="96"/>
    </location>
</feature>
<comment type="caution">
    <text evidence="3">The sequence shown here is derived from an EMBL/GenBank/DDBJ whole genome shotgun (WGS) entry which is preliminary data.</text>
</comment>
<dbReference type="PANTHER" id="PTHR43591:SF102">
    <property type="entry name" value="S-ADENOSYL-L-METHIONINE-DEPENDENT METHYLTRANSFERASE"/>
    <property type="match status" value="1"/>
</dbReference>
<keyword evidence="4" id="KW-1185">Reference proteome</keyword>
<reference evidence="3 4" key="1">
    <citation type="submission" date="2023-01" db="EMBL/GenBank/DDBJ databases">
        <title>Analysis of 21 Apiospora genomes using comparative genomics revels a genus with tremendous synthesis potential of carbohydrate active enzymes and secondary metabolites.</title>
        <authorList>
            <person name="Sorensen T."/>
        </authorList>
    </citation>
    <scope>NUCLEOTIDE SEQUENCE [LARGE SCALE GENOMIC DNA]</scope>
    <source>
        <strain evidence="3 4">CBS 83171</strain>
    </source>
</reference>
<name>A0ABR1WKQ4_9PEZI</name>
<proteinExistence type="inferred from homology"/>
<comment type="similarity">
    <text evidence="1">Belongs to the methyltransferase superfamily. LaeA methyltransferase family.</text>
</comment>
<protein>
    <submittedName>
        <fullName evidence="3">S-adenosyl-L-methionine-dependent methyltransferase</fullName>
    </submittedName>
</protein>
<dbReference type="PANTHER" id="PTHR43591">
    <property type="entry name" value="METHYLTRANSFERASE"/>
    <property type="match status" value="1"/>
</dbReference>
<dbReference type="EMBL" id="JAQQWM010000001">
    <property type="protein sequence ID" value="KAK8084089.1"/>
    <property type="molecule type" value="Genomic_DNA"/>
</dbReference>
<evidence type="ECO:0000256" key="1">
    <source>
        <dbReference type="ARBA" id="ARBA00038158"/>
    </source>
</evidence>
<evidence type="ECO:0000313" key="4">
    <source>
        <dbReference type="Proteomes" id="UP001446871"/>
    </source>
</evidence>
<keyword evidence="3" id="KW-0808">Transferase</keyword>
<evidence type="ECO:0000256" key="2">
    <source>
        <dbReference type="SAM" id="MobiDB-lite"/>
    </source>
</evidence>